<reference evidence="1 2" key="2">
    <citation type="journal article" date="2010" name="Stand. Genomic Sci.">
        <title>Complete genome sequence of Kribbella flavida type strain (IFO 14399).</title>
        <authorList>
            <person name="Pukall R."/>
            <person name="Lapidus A."/>
            <person name="Glavina Del Rio T."/>
            <person name="Copeland A."/>
            <person name="Tice H."/>
            <person name="Cheng J.-F."/>
            <person name="Lucas S."/>
            <person name="Chen F."/>
            <person name="Nolan M."/>
            <person name="LaButti K."/>
            <person name="Pati A."/>
            <person name="Ivanova N."/>
            <person name="Mavrommatis K."/>
            <person name="Mikhailova N."/>
            <person name="Pitluck S."/>
            <person name="Bruce D."/>
            <person name="Goodwin L."/>
            <person name="Land M."/>
            <person name="Hauser L."/>
            <person name="Chang Y.-J."/>
            <person name="Jeffries C.D."/>
            <person name="Chen A."/>
            <person name="Palaniappan K."/>
            <person name="Chain P."/>
            <person name="Rohde M."/>
            <person name="Goeker M."/>
            <person name="Bristow J."/>
            <person name="Eisen J.A."/>
            <person name="Markowitz V."/>
            <person name="Hugenholtz P."/>
            <person name="Kyrpides N.C."/>
            <person name="Klenk H.-P."/>
            <person name="Brettin T."/>
        </authorList>
    </citation>
    <scope>NUCLEOTIDE SEQUENCE [LARGE SCALE GENOMIC DNA]</scope>
    <source>
        <strain evidence="2">DSM 17836 / JCM 10339 / NBRC 14399</strain>
    </source>
</reference>
<protein>
    <submittedName>
        <fullName evidence="1">Uncharacterized protein</fullName>
    </submittedName>
</protein>
<gene>
    <name evidence="1" type="ordered locus">Kfla_1456</name>
</gene>
<dbReference type="EMBL" id="CP001736">
    <property type="protein sequence ID" value="ADB30557.1"/>
    <property type="molecule type" value="Genomic_DNA"/>
</dbReference>
<evidence type="ECO:0000313" key="1">
    <source>
        <dbReference type="EMBL" id="ADB30557.1"/>
    </source>
</evidence>
<name>D2PLC8_KRIFD</name>
<dbReference type="Proteomes" id="UP000007967">
    <property type="component" value="Chromosome"/>
</dbReference>
<keyword evidence="2" id="KW-1185">Reference proteome</keyword>
<evidence type="ECO:0000313" key="2">
    <source>
        <dbReference type="Proteomes" id="UP000007967"/>
    </source>
</evidence>
<dbReference type="HOGENOM" id="CLU_2898367_0_0_11"/>
<reference evidence="2" key="1">
    <citation type="submission" date="2009-09" db="EMBL/GenBank/DDBJ databases">
        <title>The complete genome of Kribbella flavida DSM 17836.</title>
        <authorList>
            <consortium name="US DOE Joint Genome Institute (JGI-PGF)"/>
            <person name="Lucas S."/>
            <person name="Copeland A."/>
            <person name="Lapidus A."/>
            <person name="Glavina del Rio T."/>
            <person name="Dalin E."/>
            <person name="Tice H."/>
            <person name="Bruce D."/>
            <person name="Goodwin L."/>
            <person name="Pitluck S."/>
            <person name="Kyrpides N."/>
            <person name="Mavromatis K."/>
            <person name="Ivanova N."/>
            <person name="Saunders E."/>
            <person name="Brettin T."/>
            <person name="Detter J.C."/>
            <person name="Han C."/>
            <person name="Larimer F."/>
            <person name="Land M."/>
            <person name="Hauser L."/>
            <person name="Markowitz V."/>
            <person name="Cheng J.-F."/>
            <person name="Hugenholtz P."/>
            <person name="Woyke T."/>
            <person name="Wu D."/>
            <person name="Pukall R."/>
            <person name="Klenk H.-P."/>
            <person name="Eisen J.A."/>
        </authorList>
    </citation>
    <scope>NUCLEOTIDE SEQUENCE [LARGE SCALE GENOMIC DNA]</scope>
    <source>
        <strain evidence="2">DSM 17836 / JCM 10339 / NBRC 14399</strain>
    </source>
</reference>
<dbReference type="AlphaFoldDB" id="D2PLC8"/>
<accession>D2PLC8</accession>
<organism evidence="1 2">
    <name type="scientific">Kribbella flavida (strain DSM 17836 / JCM 10339 / NBRC 14399)</name>
    <dbReference type="NCBI Taxonomy" id="479435"/>
    <lineage>
        <taxon>Bacteria</taxon>
        <taxon>Bacillati</taxon>
        <taxon>Actinomycetota</taxon>
        <taxon>Actinomycetes</taxon>
        <taxon>Propionibacteriales</taxon>
        <taxon>Kribbellaceae</taxon>
        <taxon>Kribbella</taxon>
    </lineage>
</organism>
<dbReference type="KEGG" id="kfl:Kfla_1456"/>
<proteinExistence type="predicted"/>
<sequence length="62" mass="6832">MVNGPLPHRFLGPTGTDPVLAVAIAQGMQSERYQVDHFPEGSFRVSMSSWATSRSLVLVSWE</sequence>